<dbReference type="InterPro" id="IPR006639">
    <property type="entry name" value="Preselin/SPP"/>
</dbReference>
<evidence type="ECO:0000256" key="3">
    <source>
        <dbReference type="ARBA" id="ARBA00022692"/>
    </source>
</evidence>
<comment type="similarity">
    <text evidence="2">Belongs to the peptidase A22B family.</text>
</comment>
<comment type="subcellular location">
    <subcellularLocation>
        <location evidence="1">Endoplasmic reticulum membrane</location>
        <topology evidence="1">Multi-pass membrane protein</topology>
    </subcellularLocation>
</comment>
<evidence type="ECO:0000313" key="11">
    <source>
        <dbReference type="Proteomes" id="UP001224775"/>
    </source>
</evidence>
<evidence type="ECO:0000313" key="10">
    <source>
        <dbReference type="EMBL" id="KAK1744202.1"/>
    </source>
</evidence>
<keyword evidence="4 10" id="KW-0378">Hydrolase</keyword>
<dbReference type="Gene3D" id="3.40.50.150">
    <property type="entry name" value="Vaccinia Virus protein VP39"/>
    <property type="match status" value="1"/>
</dbReference>
<keyword evidence="3 8" id="KW-0812">Transmembrane</keyword>
<evidence type="ECO:0000256" key="4">
    <source>
        <dbReference type="ARBA" id="ARBA00022801"/>
    </source>
</evidence>
<dbReference type="InterPro" id="IPR002052">
    <property type="entry name" value="DNA_methylase_N6_adenine_CS"/>
</dbReference>
<protein>
    <submittedName>
        <fullName evidence="10">Signal peptide peptidase</fullName>
        <ecNumber evidence="10">3.4.23.-</ecNumber>
    </submittedName>
</protein>
<evidence type="ECO:0000256" key="1">
    <source>
        <dbReference type="ARBA" id="ARBA00004477"/>
    </source>
</evidence>
<dbReference type="InterPro" id="IPR029063">
    <property type="entry name" value="SAM-dependent_MTases_sf"/>
</dbReference>
<proteinExistence type="inferred from homology"/>
<dbReference type="Pfam" id="PF04258">
    <property type="entry name" value="Peptidase_A22B"/>
    <property type="match status" value="1"/>
</dbReference>
<keyword evidence="6 8" id="KW-1133">Transmembrane helix</keyword>
<feature type="transmembrane region" description="Helical" evidence="8">
    <location>
        <begin position="476"/>
        <end position="498"/>
    </location>
</feature>
<feature type="domain" description="Ribosomal RNA large subunit methyltransferase K/L-like methyltransferase" evidence="9">
    <location>
        <begin position="203"/>
        <end position="330"/>
    </location>
</feature>
<dbReference type="SMART" id="SM00730">
    <property type="entry name" value="PSN"/>
    <property type="match status" value="1"/>
</dbReference>
<dbReference type="GO" id="GO:0003676">
    <property type="term" value="F:nucleic acid binding"/>
    <property type="evidence" value="ECO:0007669"/>
    <property type="project" value="InterPro"/>
</dbReference>
<dbReference type="Pfam" id="PF01170">
    <property type="entry name" value="UPF0020"/>
    <property type="match status" value="1"/>
</dbReference>
<dbReference type="GO" id="GO:0008168">
    <property type="term" value="F:methyltransferase activity"/>
    <property type="evidence" value="ECO:0007669"/>
    <property type="project" value="InterPro"/>
</dbReference>
<evidence type="ECO:0000256" key="2">
    <source>
        <dbReference type="ARBA" id="ARBA00006859"/>
    </source>
</evidence>
<dbReference type="InterPro" id="IPR000241">
    <property type="entry name" value="RlmKL-like_Mtase"/>
</dbReference>
<dbReference type="GO" id="GO:0098553">
    <property type="term" value="C:lumenal side of endoplasmic reticulum membrane"/>
    <property type="evidence" value="ECO:0007669"/>
    <property type="project" value="TreeGrafter"/>
</dbReference>
<keyword evidence="5" id="KW-0256">Endoplasmic reticulum</keyword>
<dbReference type="GO" id="GO:0042500">
    <property type="term" value="F:aspartic endopeptidase activity, intramembrane cleaving"/>
    <property type="evidence" value="ECO:0007669"/>
    <property type="project" value="InterPro"/>
</dbReference>
<feature type="transmembrane region" description="Helical" evidence="8">
    <location>
        <begin position="577"/>
        <end position="595"/>
    </location>
</feature>
<accession>A0AAD8YEZ1</accession>
<feature type="transmembrane region" description="Helical" evidence="8">
    <location>
        <begin position="526"/>
        <end position="547"/>
    </location>
</feature>
<dbReference type="GO" id="GO:0043527">
    <property type="term" value="C:tRNA methyltransferase complex"/>
    <property type="evidence" value="ECO:0007669"/>
    <property type="project" value="UniProtKB-ARBA"/>
</dbReference>
<dbReference type="SUPFAM" id="SSF53335">
    <property type="entry name" value="S-adenosyl-L-methionine-dependent methyltransferases"/>
    <property type="match status" value="1"/>
</dbReference>
<name>A0AAD8YEZ1_9STRA</name>
<evidence type="ECO:0000256" key="5">
    <source>
        <dbReference type="ARBA" id="ARBA00022824"/>
    </source>
</evidence>
<dbReference type="GO" id="GO:0098554">
    <property type="term" value="C:cytoplasmic side of endoplasmic reticulum membrane"/>
    <property type="evidence" value="ECO:0007669"/>
    <property type="project" value="TreeGrafter"/>
</dbReference>
<feature type="transmembrane region" description="Helical" evidence="8">
    <location>
        <begin position="449"/>
        <end position="469"/>
    </location>
</feature>
<dbReference type="GO" id="GO:0033619">
    <property type="term" value="P:membrane protein proteolysis"/>
    <property type="evidence" value="ECO:0007669"/>
    <property type="project" value="TreeGrafter"/>
</dbReference>
<dbReference type="EMBL" id="JATAAI010000007">
    <property type="protein sequence ID" value="KAK1744202.1"/>
    <property type="molecule type" value="Genomic_DNA"/>
</dbReference>
<dbReference type="GO" id="GO:0032259">
    <property type="term" value="P:methylation"/>
    <property type="evidence" value="ECO:0007669"/>
    <property type="project" value="InterPro"/>
</dbReference>
<sequence>MPMNGYLDGIQFDFRDALTYQGPIYHPDTVQNQEEEIIGEPIPASQVAAYESGMQYLTVNFPSSADIYTRQIGNSYEELAVKAMDYGSFNDIMEGGSNQDATWSIRLRRYGPEDESVNQDGKKRVTKQARYGKNVRSPLTDERNAIFAMKDMVELFHGRVNLSKPDCKIYLFDGLKSAMVDDSTKCLARAIGKGPKVSIYAPKTRICVTTTPLCPIAAFTLCNVAQLRPHFTVLDPFAGSCASLLAAAHIATNSARPTKSQGGTVSIEVAHAGLVNRDDIVRDFETRSLDPPLDIIHGDCMLYETRQRARQAISQNSFDCIVTDPPYGIREAMTSGEDDGSSLPPLTQLFYAMGRDRAMGEPLLKVGGRLVAFIPVRKGETLEECLPELQAREEAGLVIEGEGREQVLNDILSRWLVSDTPSTLLKSDDDDEEEEERPQYETLTSKDAMQFPLLGSASLFGLYCAFKFFDKETVNLIISVYFSLVGVAALTATLGPTLESVGPTFLSKEIRMKHFLPESIGGKSPWVFNVSDIFALMAGIAFNVAYFQTKHWTMNNVLGICFCLQGIERFSLGTYKIGAILLVGLFFYDIFWVFGTDVMVTVAKSLDGPIKILFPRSLIPDAATGKLEMSLLGLGDIVIPGFFLALLLRFDAHNAKVDYFPTNVHASFPKPYFHSALVGYVLGWRLH</sequence>
<comment type="caution">
    <text evidence="10">The sequence shown here is derived from an EMBL/GenBank/DDBJ whole genome shotgun (WGS) entry which is preliminary data.</text>
</comment>
<evidence type="ECO:0000259" key="9">
    <source>
        <dbReference type="Pfam" id="PF01170"/>
    </source>
</evidence>
<dbReference type="Proteomes" id="UP001224775">
    <property type="component" value="Unassembled WGS sequence"/>
</dbReference>
<keyword evidence="11" id="KW-1185">Reference proteome</keyword>
<dbReference type="PROSITE" id="PS00092">
    <property type="entry name" value="N6_MTASE"/>
    <property type="match status" value="1"/>
</dbReference>
<reference evidence="10" key="1">
    <citation type="submission" date="2023-06" db="EMBL/GenBank/DDBJ databases">
        <title>Survivors Of The Sea: Transcriptome response of Skeletonema marinoi to long-term dormancy.</title>
        <authorList>
            <person name="Pinder M.I.M."/>
            <person name="Kourtchenko O."/>
            <person name="Robertson E.K."/>
            <person name="Larsson T."/>
            <person name="Maumus F."/>
            <person name="Osuna-Cruz C.M."/>
            <person name="Vancaester E."/>
            <person name="Stenow R."/>
            <person name="Vandepoele K."/>
            <person name="Ploug H."/>
            <person name="Bruchert V."/>
            <person name="Godhe A."/>
            <person name="Topel M."/>
        </authorList>
    </citation>
    <scope>NUCLEOTIDE SEQUENCE</scope>
    <source>
        <strain evidence="10">R05AC</strain>
    </source>
</reference>
<dbReference type="InterPro" id="IPR007369">
    <property type="entry name" value="Peptidase_A22B_SPP"/>
</dbReference>
<feature type="transmembrane region" description="Helical" evidence="8">
    <location>
        <begin position="629"/>
        <end position="648"/>
    </location>
</feature>
<evidence type="ECO:0000256" key="7">
    <source>
        <dbReference type="ARBA" id="ARBA00023136"/>
    </source>
</evidence>
<dbReference type="GO" id="GO:0006465">
    <property type="term" value="P:signal peptide processing"/>
    <property type="evidence" value="ECO:0007669"/>
    <property type="project" value="TreeGrafter"/>
</dbReference>
<dbReference type="PANTHER" id="PTHR12174">
    <property type="entry name" value="SIGNAL PEPTIDE PEPTIDASE"/>
    <property type="match status" value="1"/>
</dbReference>
<keyword evidence="7 8" id="KW-0472">Membrane</keyword>
<dbReference type="PANTHER" id="PTHR12174:SF23">
    <property type="entry name" value="MINOR HISTOCOMPATIBILITY ANTIGEN H13"/>
    <property type="match status" value="1"/>
</dbReference>
<evidence type="ECO:0000256" key="8">
    <source>
        <dbReference type="SAM" id="Phobius"/>
    </source>
</evidence>
<dbReference type="EC" id="3.4.23.-" evidence="10"/>
<evidence type="ECO:0000256" key="6">
    <source>
        <dbReference type="ARBA" id="ARBA00022989"/>
    </source>
</evidence>
<organism evidence="10 11">
    <name type="scientific">Skeletonema marinoi</name>
    <dbReference type="NCBI Taxonomy" id="267567"/>
    <lineage>
        <taxon>Eukaryota</taxon>
        <taxon>Sar</taxon>
        <taxon>Stramenopiles</taxon>
        <taxon>Ochrophyta</taxon>
        <taxon>Bacillariophyta</taxon>
        <taxon>Coscinodiscophyceae</taxon>
        <taxon>Thalassiosirophycidae</taxon>
        <taxon>Thalassiosirales</taxon>
        <taxon>Skeletonemataceae</taxon>
        <taxon>Skeletonema</taxon>
        <taxon>Skeletonema marinoi-dohrnii complex</taxon>
    </lineage>
</organism>
<dbReference type="AlphaFoldDB" id="A0AAD8YEZ1"/>
<gene>
    <name evidence="10" type="ORF">QTG54_004735</name>
</gene>